<gene>
    <name evidence="2" type="ORF">AVDCRST_MAG07-3349</name>
</gene>
<dbReference type="AlphaFoldDB" id="A0A6J4MAY3"/>
<dbReference type="PANTHER" id="PTHR33164">
    <property type="entry name" value="TRANSCRIPTIONAL REGULATOR, MARR FAMILY"/>
    <property type="match status" value="1"/>
</dbReference>
<dbReference type="SUPFAM" id="SSF46785">
    <property type="entry name" value="Winged helix' DNA-binding domain"/>
    <property type="match status" value="1"/>
</dbReference>
<sequence>MEPRWLDEQEMAAWLPLVRLLTTLPNALDTQLREEAGISHLYYQVLVMLSAAPEGALRMSELARTTGMSLSRLSRAVASLEERGWVERRPCPDDRRGQVAHLKDAGRRALEAAAPGHVAEVRRRVFDHLSREQVLQLRTLAERLLAATVSEPATDGRGRATGA</sequence>
<feature type="domain" description="HTH marR-type" evidence="1">
    <location>
        <begin position="14"/>
        <end position="146"/>
    </location>
</feature>
<dbReference type="GO" id="GO:0003700">
    <property type="term" value="F:DNA-binding transcription factor activity"/>
    <property type="evidence" value="ECO:0007669"/>
    <property type="project" value="InterPro"/>
</dbReference>
<name>A0A6J4MAY3_9ACTN</name>
<dbReference type="InterPro" id="IPR039422">
    <property type="entry name" value="MarR/SlyA-like"/>
</dbReference>
<dbReference type="Pfam" id="PF12802">
    <property type="entry name" value="MarR_2"/>
    <property type="match status" value="1"/>
</dbReference>
<dbReference type="InterPro" id="IPR000835">
    <property type="entry name" value="HTH_MarR-typ"/>
</dbReference>
<dbReference type="InterPro" id="IPR036390">
    <property type="entry name" value="WH_DNA-bd_sf"/>
</dbReference>
<proteinExistence type="predicted"/>
<protein>
    <submittedName>
        <fullName evidence="2">Transcriptional regulator, MarR family</fullName>
    </submittedName>
</protein>
<evidence type="ECO:0000259" key="1">
    <source>
        <dbReference type="PROSITE" id="PS50995"/>
    </source>
</evidence>
<evidence type="ECO:0000313" key="2">
    <source>
        <dbReference type="EMBL" id="CAA9353445.1"/>
    </source>
</evidence>
<dbReference type="PANTHER" id="PTHR33164:SF99">
    <property type="entry name" value="MARR FAMILY REGULATORY PROTEIN"/>
    <property type="match status" value="1"/>
</dbReference>
<dbReference type="GO" id="GO:0006950">
    <property type="term" value="P:response to stress"/>
    <property type="evidence" value="ECO:0007669"/>
    <property type="project" value="TreeGrafter"/>
</dbReference>
<dbReference type="SMART" id="SM00347">
    <property type="entry name" value="HTH_MARR"/>
    <property type="match status" value="1"/>
</dbReference>
<dbReference type="InterPro" id="IPR036388">
    <property type="entry name" value="WH-like_DNA-bd_sf"/>
</dbReference>
<dbReference type="PROSITE" id="PS50995">
    <property type="entry name" value="HTH_MARR_2"/>
    <property type="match status" value="1"/>
</dbReference>
<dbReference type="EMBL" id="CADCUB010000151">
    <property type="protein sequence ID" value="CAA9353445.1"/>
    <property type="molecule type" value="Genomic_DNA"/>
</dbReference>
<dbReference type="Gene3D" id="1.10.10.10">
    <property type="entry name" value="Winged helix-like DNA-binding domain superfamily/Winged helix DNA-binding domain"/>
    <property type="match status" value="1"/>
</dbReference>
<dbReference type="PRINTS" id="PR00598">
    <property type="entry name" value="HTHMARR"/>
</dbReference>
<reference evidence="2" key="1">
    <citation type="submission" date="2020-02" db="EMBL/GenBank/DDBJ databases">
        <authorList>
            <person name="Meier V. D."/>
        </authorList>
    </citation>
    <scope>NUCLEOTIDE SEQUENCE</scope>
    <source>
        <strain evidence="2">AVDCRST_MAG07</strain>
    </source>
</reference>
<accession>A0A6J4MAY3</accession>
<organism evidence="2">
    <name type="scientific">uncultured Frankineae bacterium</name>
    <dbReference type="NCBI Taxonomy" id="437475"/>
    <lineage>
        <taxon>Bacteria</taxon>
        <taxon>Bacillati</taxon>
        <taxon>Actinomycetota</taxon>
        <taxon>Actinomycetes</taxon>
        <taxon>Frankiales</taxon>
        <taxon>environmental samples</taxon>
    </lineage>
</organism>